<evidence type="ECO:0000256" key="2">
    <source>
        <dbReference type="SAM" id="Phobius"/>
    </source>
</evidence>
<feature type="compositionally biased region" description="Gly residues" evidence="1">
    <location>
        <begin position="53"/>
        <end position="69"/>
    </location>
</feature>
<feature type="transmembrane region" description="Helical" evidence="2">
    <location>
        <begin position="84"/>
        <end position="105"/>
    </location>
</feature>
<feature type="domain" description="DUF2510" evidence="3">
    <location>
        <begin position="4"/>
        <end position="37"/>
    </location>
</feature>
<dbReference type="EMBL" id="SOAW01000003">
    <property type="protein sequence ID" value="TDT30002.1"/>
    <property type="molecule type" value="Genomic_DNA"/>
</dbReference>
<feature type="compositionally biased region" description="Low complexity" evidence="1">
    <location>
        <begin position="31"/>
        <end position="44"/>
    </location>
</feature>
<gene>
    <name evidence="4" type="ORF">CLV29_3025</name>
</gene>
<keyword evidence="5" id="KW-1185">Reference proteome</keyword>
<protein>
    <submittedName>
        <fullName evidence="4">Uncharacterized protein DUF2510</fullName>
    </submittedName>
</protein>
<dbReference type="RefSeq" id="WP_133755911.1">
    <property type="nucleotide sequence ID" value="NZ_SOAW01000003.1"/>
</dbReference>
<accession>A0A4R7IYY1</accession>
<evidence type="ECO:0000313" key="5">
    <source>
        <dbReference type="Proteomes" id="UP000295371"/>
    </source>
</evidence>
<name>A0A4R7IYY1_9ACTN</name>
<feature type="region of interest" description="Disordered" evidence="1">
    <location>
        <begin position="119"/>
        <end position="145"/>
    </location>
</feature>
<evidence type="ECO:0000259" key="3">
    <source>
        <dbReference type="Pfam" id="PF10708"/>
    </source>
</evidence>
<keyword evidence="2" id="KW-0472">Membrane</keyword>
<organism evidence="4 5">
    <name type="scientific">Naumannella halotolerans</name>
    <dbReference type="NCBI Taxonomy" id="993414"/>
    <lineage>
        <taxon>Bacteria</taxon>
        <taxon>Bacillati</taxon>
        <taxon>Actinomycetota</taxon>
        <taxon>Actinomycetes</taxon>
        <taxon>Propionibacteriales</taxon>
        <taxon>Propionibacteriaceae</taxon>
        <taxon>Naumannella</taxon>
    </lineage>
</organism>
<dbReference type="OrthoDB" id="5065474at2"/>
<keyword evidence="2" id="KW-1133">Transmembrane helix</keyword>
<dbReference type="AlphaFoldDB" id="A0A4R7IYY1"/>
<keyword evidence="2" id="KW-0812">Transmembrane</keyword>
<dbReference type="Pfam" id="PF10708">
    <property type="entry name" value="DUF2510"/>
    <property type="match status" value="1"/>
</dbReference>
<comment type="caution">
    <text evidence="4">The sequence shown here is derived from an EMBL/GenBank/DDBJ whole genome shotgun (WGS) entry which is preliminary data.</text>
</comment>
<reference evidence="4 5" key="1">
    <citation type="submission" date="2019-03" db="EMBL/GenBank/DDBJ databases">
        <title>Genomic Encyclopedia of Archaeal and Bacterial Type Strains, Phase II (KMG-II): from individual species to whole genera.</title>
        <authorList>
            <person name="Goeker M."/>
        </authorList>
    </citation>
    <scope>NUCLEOTIDE SEQUENCE [LARGE SCALE GENOMIC DNA]</scope>
    <source>
        <strain evidence="4 5">DSM 24323</strain>
    </source>
</reference>
<dbReference type="Proteomes" id="UP000295371">
    <property type="component" value="Unassembled WGS sequence"/>
</dbReference>
<feature type="compositionally biased region" description="Pro residues" evidence="1">
    <location>
        <begin position="130"/>
        <end position="142"/>
    </location>
</feature>
<feature type="region of interest" description="Disordered" evidence="1">
    <location>
        <begin position="28"/>
        <end position="69"/>
    </location>
</feature>
<dbReference type="InterPro" id="IPR018929">
    <property type="entry name" value="DUF2510"/>
</dbReference>
<sequence length="313" mass="32952">MSAPGWYSDPGGQPGMYRYWDGQQWSTTLSPVPTAAPPGTAVPPGQLPAAGARSGGRFDGQGARGTGQGGYVPAAAPATRRGGAGWWILAAVLAIGLIIGAVIVLPRLLTGRELIDPADPAGPNATPQSLCPPYPSELPTAPPAVTDGRVRAGNLSYPELGAPWSAPIYDNRVPFGRDTATQVIITEQRDGGDVWQAGVLIAELAAGDGFFSPEQGSEIVTECIVGSFYGDAEVTRDDQRNEAITIDGHEGWIVESELGFDLPDVEAKSELMIVVIVRTTDVTSALYFASIPGNTPEYEQPARKLVDELRVDD</sequence>
<evidence type="ECO:0000313" key="4">
    <source>
        <dbReference type="EMBL" id="TDT30002.1"/>
    </source>
</evidence>
<proteinExistence type="predicted"/>
<evidence type="ECO:0000256" key="1">
    <source>
        <dbReference type="SAM" id="MobiDB-lite"/>
    </source>
</evidence>